<reference evidence="3 4" key="1">
    <citation type="submission" date="2018-12" db="EMBL/GenBank/DDBJ databases">
        <authorList>
            <person name="Grouzdev D.S."/>
            <person name="Krutkina M.S."/>
        </authorList>
    </citation>
    <scope>NUCLEOTIDE SEQUENCE [LARGE SCALE GENOMIC DNA]</scope>
    <source>
        <strain evidence="3 4">RmlP026</strain>
    </source>
</reference>
<feature type="signal peptide" evidence="2">
    <location>
        <begin position="1"/>
        <end position="20"/>
    </location>
</feature>
<dbReference type="Proteomes" id="UP000290759">
    <property type="component" value="Unassembled WGS sequence"/>
</dbReference>
<evidence type="ECO:0000313" key="3">
    <source>
        <dbReference type="EMBL" id="RYC30156.1"/>
    </source>
</evidence>
<evidence type="ECO:0008006" key="5">
    <source>
        <dbReference type="Google" id="ProtNLM"/>
    </source>
</evidence>
<keyword evidence="2" id="KW-0732">Signal</keyword>
<feature type="compositionally biased region" description="Pro residues" evidence="1">
    <location>
        <begin position="80"/>
        <end position="94"/>
    </location>
</feature>
<evidence type="ECO:0000256" key="1">
    <source>
        <dbReference type="SAM" id="MobiDB-lite"/>
    </source>
</evidence>
<dbReference type="OrthoDB" id="7376531at2"/>
<evidence type="ECO:0000313" key="4">
    <source>
        <dbReference type="Proteomes" id="UP000290759"/>
    </source>
</evidence>
<proteinExistence type="predicted"/>
<reference evidence="3 4" key="2">
    <citation type="submission" date="2019-02" db="EMBL/GenBank/DDBJ databases">
        <title>'Lichenibacterium ramalinii' gen. nov. sp. nov., 'Lichenibacterium minor' gen. nov. sp. nov.</title>
        <authorList>
            <person name="Pankratov T."/>
        </authorList>
    </citation>
    <scope>NUCLEOTIDE SEQUENCE [LARGE SCALE GENOMIC DNA]</scope>
    <source>
        <strain evidence="3 4">RmlP026</strain>
    </source>
</reference>
<dbReference type="RefSeq" id="WP_129228749.1">
    <property type="nucleotide sequence ID" value="NZ_QYBB01000031.1"/>
</dbReference>
<gene>
    <name evidence="3" type="ORF">D3273_20445</name>
</gene>
<keyword evidence="4" id="KW-1185">Reference proteome</keyword>
<feature type="chain" id="PRO_5020779657" description="PepSY domain-containing protein" evidence="2">
    <location>
        <begin position="21"/>
        <end position="94"/>
    </location>
</feature>
<feature type="region of interest" description="Disordered" evidence="1">
    <location>
        <begin position="75"/>
        <end position="94"/>
    </location>
</feature>
<name>A0A4Q2U5R3_9HYPH</name>
<accession>A0A4Q2U5R3</accession>
<dbReference type="AlphaFoldDB" id="A0A4Q2U5R3"/>
<evidence type="ECO:0000256" key="2">
    <source>
        <dbReference type="SAM" id="SignalP"/>
    </source>
</evidence>
<dbReference type="EMBL" id="QYBB01000031">
    <property type="protein sequence ID" value="RYC30156.1"/>
    <property type="molecule type" value="Genomic_DNA"/>
</dbReference>
<protein>
    <recommendedName>
        <fullName evidence="5">PepSY domain-containing protein</fullName>
    </recommendedName>
</protein>
<sequence length="94" mass="9762">MKTTTLSLFLVAASAVPAAADGFDEGQAKSRMEAAGYADVARIHEGNLGDWMAQATRDGRPVMVVLHPDGTVALRQQVDTPPPQPVPGAAPAKP</sequence>
<organism evidence="3 4">
    <name type="scientific">Lichenibacterium minor</name>
    <dbReference type="NCBI Taxonomy" id="2316528"/>
    <lineage>
        <taxon>Bacteria</taxon>
        <taxon>Pseudomonadati</taxon>
        <taxon>Pseudomonadota</taxon>
        <taxon>Alphaproteobacteria</taxon>
        <taxon>Hyphomicrobiales</taxon>
        <taxon>Lichenihabitantaceae</taxon>
        <taxon>Lichenibacterium</taxon>
    </lineage>
</organism>
<comment type="caution">
    <text evidence="3">The sequence shown here is derived from an EMBL/GenBank/DDBJ whole genome shotgun (WGS) entry which is preliminary data.</text>
</comment>